<organism evidence="2 3">
    <name type="scientific">Vairimorpha necatrix</name>
    <dbReference type="NCBI Taxonomy" id="6039"/>
    <lineage>
        <taxon>Eukaryota</taxon>
        <taxon>Fungi</taxon>
        <taxon>Fungi incertae sedis</taxon>
        <taxon>Microsporidia</taxon>
        <taxon>Nosematidae</taxon>
        <taxon>Vairimorpha</taxon>
    </lineage>
</organism>
<proteinExistence type="predicted"/>
<sequence length="261" mass="30209">MQITLVPDTNIFIEYQDLLSKFLNDVHPFNLEILILKIVLDELDKIKLKNHKAQIGNIFIQKNLSNKMVLIEGHVKKNGMEVIIDYWNIDKLKSNDDKIIQITSCVNHSVLITADRNMALKAKSKNVKCVFVKDKEYTDLKLEVYMSQTEAEPMELILDDPVPNIQKTVLDILKPLIEQILIANLGPGYKLRFEKDVQNSDLINLLKICVDNFVLFDGYLHKSSRAIIIEILKILKKEPCEEKKKISLQKILILFRINKEL</sequence>
<gene>
    <name evidence="2" type="ORF">VNE69_01286</name>
</gene>
<dbReference type="AlphaFoldDB" id="A0AAX4J8W1"/>
<reference evidence="2" key="1">
    <citation type="journal article" date="2024" name="BMC Genomics">
        <title>Functional annotation of a divergent genome using sequence and structure-based similarity.</title>
        <authorList>
            <person name="Svedberg D."/>
            <person name="Winiger R.R."/>
            <person name="Berg A."/>
            <person name="Sharma H."/>
            <person name="Tellgren-Roth C."/>
            <person name="Debrunner-Vossbrinck B.A."/>
            <person name="Vossbrinck C.R."/>
            <person name="Barandun J."/>
        </authorList>
    </citation>
    <scope>NUCLEOTIDE SEQUENCE</scope>
    <source>
        <strain evidence="2">Illinois isolate</strain>
    </source>
</reference>
<feature type="domain" description="PIN" evidence="1">
    <location>
        <begin position="3"/>
        <end position="120"/>
    </location>
</feature>
<evidence type="ECO:0000259" key="1">
    <source>
        <dbReference type="SMART" id="SM00670"/>
    </source>
</evidence>
<keyword evidence="3" id="KW-1185">Reference proteome</keyword>
<dbReference type="Pfam" id="PF13638">
    <property type="entry name" value="PIN_4"/>
    <property type="match status" value="1"/>
</dbReference>
<name>A0AAX4J8W1_9MICR</name>
<dbReference type="KEGG" id="vnx:VNE69_01286"/>
<dbReference type="GO" id="GO:0004540">
    <property type="term" value="F:RNA nuclease activity"/>
    <property type="evidence" value="ECO:0007669"/>
    <property type="project" value="UniProtKB-ARBA"/>
</dbReference>
<dbReference type="EMBL" id="CP142726">
    <property type="protein sequence ID" value="WUR02348.1"/>
    <property type="molecule type" value="Genomic_DNA"/>
</dbReference>
<dbReference type="InterPro" id="IPR029060">
    <property type="entry name" value="PIN-like_dom_sf"/>
</dbReference>
<dbReference type="SMART" id="SM00670">
    <property type="entry name" value="PINc"/>
    <property type="match status" value="1"/>
</dbReference>
<dbReference type="GeneID" id="90540150"/>
<accession>A0AAX4J8W1</accession>
<dbReference type="InterPro" id="IPR002716">
    <property type="entry name" value="PIN_dom"/>
</dbReference>
<dbReference type="Gene3D" id="3.40.50.1010">
    <property type="entry name" value="5'-nuclease"/>
    <property type="match status" value="1"/>
</dbReference>
<evidence type="ECO:0000313" key="2">
    <source>
        <dbReference type="EMBL" id="WUR02348.1"/>
    </source>
</evidence>
<dbReference type="RefSeq" id="XP_065328493.1">
    <property type="nucleotide sequence ID" value="XM_065472421.1"/>
</dbReference>
<dbReference type="Proteomes" id="UP001334084">
    <property type="component" value="Chromosome 1"/>
</dbReference>
<evidence type="ECO:0000313" key="3">
    <source>
        <dbReference type="Proteomes" id="UP001334084"/>
    </source>
</evidence>
<protein>
    <submittedName>
        <fullName evidence="2">KH domain-containing protein</fullName>
    </submittedName>
</protein>
<dbReference type="SUPFAM" id="SSF88723">
    <property type="entry name" value="PIN domain-like"/>
    <property type="match status" value="1"/>
</dbReference>